<gene>
    <name evidence="1" type="ORF">O0R46_03695</name>
</gene>
<dbReference type="EMBL" id="CP114052">
    <property type="protein sequence ID" value="WAW15558.1"/>
    <property type="molecule type" value="Genomic_DNA"/>
</dbReference>
<accession>A0ABY7JU11</accession>
<keyword evidence="2" id="KW-1185">Reference proteome</keyword>
<protein>
    <submittedName>
        <fullName evidence="1">Uncharacterized protein</fullName>
    </submittedName>
</protein>
<reference evidence="1" key="1">
    <citation type="submission" date="2022-12" db="EMBL/GenBank/DDBJ databases">
        <title>Peptostreptococcus.</title>
        <authorList>
            <person name="Lee S.H."/>
        </authorList>
    </citation>
    <scope>NUCLEOTIDE SEQUENCE</scope>
    <source>
        <strain evidence="1">CBA3647</strain>
    </source>
</reference>
<dbReference type="Proteomes" id="UP001164187">
    <property type="component" value="Chromosome"/>
</dbReference>
<organism evidence="1 2">
    <name type="scientific">Peptostreptococcus equinus</name>
    <dbReference type="NCBI Taxonomy" id="3003601"/>
    <lineage>
        <taxon>Bacteria</taxon>
        <taxon>Bacillati</taxon>
        <taxon>Bacillota</taxon>
        <taxon>Clostridia</taxon>
        <taxon>Peptostreptococcales</taxon>
        <taxon>Peptostreptococcaceae</taxon>
        <taxon>Peptostreptococcus</taxon>
    </lineage>
</organism>
<evidence type="ECO:0000313" key="1">
    <source>
        <dbReference type="EMBL" id="WAW15558.1"/>
    </source>
</evidence>
<proteinExistence type="predicted"/>
<evidence type="ECO:0000313" key="2">
    <source>
        <dbReference type="Proteomes" id="UP001164187"/>
    </source>
</evidence>
<sequence length="214" mass="24981">MLGNVVRYNFFAIENVDKETYSLDHAVVIDVNEEDGQVKILPITNTFCKDSIESFCLGKIEGFVEIRNEGFKELDQYVRFDKVMLVNKDEISSLKAQDEYGNINQDYIDLYVNSDQLTKILDKYKEYTDGEIRNVVNLLLKSEPKYKLNMQASSLATDMDVYLKKMDKYREYNYNNQKIIVFYVEGQRYSLVMDATDNTDIKSRNEELKLALVS</sequence>
<dbReference type="RefSeq" id="WP_269312232.1">
    <property type="nucleotide sequence ID" value="NZ_CP114052.1"/>
</dbReference>
<name>A0ABY7JU11_9FIRM</name>